<evidence type="ECO:0000313" key="2">
    <source>
        <dbReference type="EMBL" id="RDW82850.1"/>
    </source>
</evidence>
<comment type="caution">
    <text evidence="2">The sequence shown here is derived from an EMBL/GenBank/DDBJ whole genome shotgun (WGS) entry which is preliminary data.</text>
</comment>
<evidence type="ECO:0000256" key="1">
    <source>
        <dbReference type="SAM" id="SignalP"/>
    </source>
</evidence>
<dbReference type="InterPro" id="IPR011050">
    <property type="entry name" value="Pectin_lyase_fold/virulence"/>
</dbReference>
<dbReference type="EMBL" id="PDLM01000003">
    <property type="protein sequence ID" value="RDW82850.1"/>
    <property type="molecule type" value="Genomic_DNA"/>
</dbReference>
<keyword evidence="1" id="KW-0732">Signal</keyword>
<reference evidence="2 3" key="1">
    <citation type="journal article" date="2018" name="IMA Fungus">
        <title>IMA Genome-F 9: Draft genome sequence of Annulohypoxylon stygium, Aspergillus mulundensis, Berkeleyomyces basicola (syn. Thielaviopsis basicola), Ceratocystis smalleyi, two Cercospora beticola strains, Coleophoma cylindrospora, Fusarium fracticaudum, Phialophora cf. hyalina, and Morchella septimelata.</title>
        <authorList>
            <person name="Wingfield B.D."/>
            <person name="Bills G.F."/>
            <person name="Dong Y."/>
            <person name="Huang W."/>
            <person name="Nel W.J."/>
            <person name="Swalarsk-Parry B.S."/>
            <person name="Vaghefi N."/>
            <person name="Wilken P.M."/>
            <person name="An Z."/>
            <person name="de Beer Z.W."/>
            <person name="De Vos L."/>
            <person name="Chen L."/>
            <person name="Duong T.A."/>
            <person name="Gao Y."/>
            <person name="Hammerbacher A."/>
            <person name="Kikkert J.R."/>
            <person name="Li Y."/>
            <person name="Li H."/>
            <person name="Li K."/>
            <person name="Li Q."/>
            <person name="Liu X."/>
            <person name="Ma X."/>
            <person name="Naidoo K."/>
            <person name="Pethybridge S.J."/>
            <person name="Sun J."/>
            <person name="Steenkamp E.T."/>
            <person name="van der Nest M.A."/>
            <person name="van Wyk S."/>
            <person name="Wingfield M.J."/>
            <person name="Xiong C."/>
            <person name="Yue Q."/>
            <person name="Zhang X."/>
        </authorList>
    </citation>
    <scope>NUCLEOTIDE SEQUENCE [LARGE SCALE GENOMIC DNA]</scope>
    <source>
        <strain evidence="2 3">BP6252</strain>
    </source>
</reference>
<dbReference type="OrthoDB" id="3488255at2759"/>
<dbReference type="InterPro" id="IPR006626">
    <property type="entry name" value="PbH1"/>
</dbReference>
<sequence length="364" mass="37581">MVPITSTVPGLLTAAFLTLAAVTSASTITVKPHQLIQAAIDAAQPGDTIVVKAGVYAEQLTIKTDCITLTGQKGTILVPPTTPVPPAQQNLCFNTTGFDNIAGICVHGTDVELAQFPGSEHQKVISVGRRVKDVTITGFEINGFSGENIALYGAEDALVTKNKIVDGQVYGVLAAGCINSDVSNNKILSTGLTPFGFRFIGVCSDNESGAKVWTNDVDNYGIAICIQTNGANIQHNHITNSCLGAFVDPGVDGAIVRHNNIGPSNPACATAFGASSGIFVAGINTEVQFNTVVGQTIGAAATSENLGVGINVRDIPGDPRIAAGNQIVRNNVSNCQLDLALNSTGAGNVFKKNKCQTPASLCTS</sequence>
<keyword evidence="3" id="KW-1185">Reference proteome</keyword>
<dbReference type="SMART" id="SM00710">
    <property type="entry name" value="PbH1"/>
    <property type="match status" value="5"/>
</dbReference>
<dbReference type="InterPro" id="IPR012334">
    <property type="entry name" value="Pectin_lyas_fold"/>
</dbReference>
<feature type="signal peptide" evidence="1">
    <location>
        <begin position="1"/>
        <end position="25"/>
    </location>
</feature>
<dbReference type="AlphaFoldDB" id="A0A3D8S9D7"/>
<dbReference type="SUPFAM" id="SSF51126">
    <property type="entry name" value="Pectin lyase-like"/>
    <property type="match status" value="1"/>
</dbReference>
<protein>
    <recommendedName>
        <fullName evidence="4">Right handed beta helix domain-containing protein</fullName>
    </recommendedName>
</protein>
<evidence type="ECO:0008006" key="4">
    <source>
        <dbReference type="Google" id="ProtNLM"/>
    </source>
</evidence>
<organism evidence="2 3">
    <name type="scientific">Coleophoma cylindrospora</name>
    <dbReference type="NCBI Taxonomy" id="1849047"/>
    <lineage>
        <taxon>Eukaryota</taxon>
        <taxon>Fungi</taxon>
        <taxon>Dikarya</taxon>
        <taxon>Ascomycota</taxon>
        <taxon>Pezizomycotina</taxon>
        <taxon>Leotiomycetes</taxon>
        <taxon>Helotiales</taxon>
        <taxon>Dermateaceae</taxon>
        <taxon>Coleophoma</taxon>
    </lineage>
</organism>
<proteinExistence type="predicted"/>
<name>A0A3D8S9D7_9HELO</name>
<dbReference type="Proteomes" id="UP000256645">
    <property type="component" value="Unassembled WGS sequence"/>
</dbReference>
<feature type="chain" id="PRO_5017616945" description="Right handed beta helix domain-containing protein" evidence="1">
    <location>
        <begin position="26"/>
        <end position="364"/>
    </location>
</feature>
<gene>
    <name evidence="2" type="ORF">BP6252_03962</name>
</gene>
<accession>A0A3D8S9D7</accession>
<evidence type="ECO:0000313" key="3">
    <source>
        <dbReference type="Proteomes" id="UP000256645"/>
    </source>
</evidence>
<dbReference type="Gene3D" id="2.160.20.10">
    <property type="entry name" value="Single-stranded right-handed beta-helix, Pectin lyase-like"/>
    <property type="match status" value="1"/>
</dbReference>